<organism evidence="1 2">
    <name type="scientific">Fodinibacter luteus</name>
    <dbReference type="NCBI Taxonomy" id="552064"/>
    <lineage>
        <taxon>Bacteria</taxon>
        <taxon>Bacillati</taxon>
        <taxon>Actinomycetota</taxon>
        <taxon>Actinomycetes</taxon>
        <taxon>Micrococcales</taxon>
        <taxon>Intrasporangiaceae</taxon>
        <taxon>Fodinibacter (ex Wang et al. 2009)</taxon>
    </lineage>
</organism>
<sequence>MGFSTRYLGFLEITPHLNPAEVEWLSGFADWGGLPDGDPLRLPMNPRASVAKAFEAGGGALSPPRNIPRGVHDWRVCAHGDRIAWRASEKSNDAVQTLTFLVGHYLGPDAVARRSDNPDFAEFTFDHRLDGVIAGERDDTDELFLLRVTDSRITQETLVAGVPAWLMPEALEDW</sequence>
<protein>
    <submittedName>
        <fullName evidence="1">Uncharacterized protein</fullName>
    </submittedName>
</protein>
<gene>
    <name evidence="1" type="ORF">GCM10023168_13750</name>
</gene>
<dbReference type="EMBL" id="BAABGM010000009">
    <property type="protein sequence ID" value="GAA4402844.1"/>
    <property type="molecule type" value="Genomic_DNA"/>
</dbReference>
<comment type="caution">
    <text evidence="1">The sequence shown here is derived from an EMBL/GenBank/DDBJ whole genome shotgun (WGS) entry which is preliminary data.</text>
</comment>
<dbReference type="RefSeq" id="WP_345203913.1">
    <property type="nucleotide sequence ID" value="NZ_BAABGM010000009.1"/>
</dbReference>
<name>A0ABP8KAN7_9MICO</name>
<proteinExistence type="predicted"/>
<dbReference type="Proteomes" id="UP001500945">
    <property type="component" value="Unassembled WGS sequence"/>
</dbReference>
<reference evidence="2" key="1">
    <citation type="journal article" date="2019" name="Int. J. Syst. Evol. Microbiol.">
        <title>The Global Catalogue of Microorganisms (GCM) 10K type strain sequencing project: providing services to taxonomists for standard genome sequencing and annotation.</title>
        <authorList>
            <consortium name="The Broad Institute Genomics Platform"/>
            <consortium name="The Broad Institute Genome Sequencing Center for Infectious Disease"/>
            <person name="Wu L."/>
            <person name="Ma J."/>
        </authorList>
    </citation>
    <scope>NUCLEOTIDE SEQUENCE [LARGE SCALE GENOMIC DNA]</scope>
    <source>
        <strain evidence="2">JCM 17809</strain>
    </source>
</reference>
<keyword evidence="2" id="KW-1185">Reference proteome</keyword>
<accession>A0ABP8KAN7</accession>
<evidence type="ECO:0000313" key="2">
    <source>
        <dbReference type="Proteomes" id="UP001500945"/>
    </source>
</evidence>
<evidence type="ECO:0000313" key="1">
    <source>
        <dbReference type="EMBL" id="GAA4402844.1"/>
    </source>
</evidence>